<dbReference type="PANTHER" id="PTHR21666">
    <property type="entry name" value="PEPTIDASE-RELATED"/>
    <property type="match status" value="1"/>
</dbReference>
<feature type="domain" description="M23ase beta-sheet core" evidence="1">
    <location>
        <begin position="68"/>
        <end position="158"/>
    </location>
</feature>
<comment type="caution">
    <text evidence="2">The sequence shown here is derived from an EMBL/GenBank/DDBJ whole genome shotgun (WGS) entry which is preliminary data.</text>
</comment>
<keyword evidence="3" id="KW-1185">Reference proteome</keyword>
<reference evidence="2 3" key="1">
    <citation type="submission" date="2018-03" db="EMBL/GenBank/DDBJ databases">
        <title>Genomic Encyclopedia of Archaeal and Bacterial Type Strains, Phase II (KMG-II): from individual species to whole genera.</title>
        <authorList>
            <person name="Goeker M."/>
        </authorList>
    </citation>
    <scope>NUCLEOTIDE SEQUENCE [LARGE SCALE GENOMIC DNA]</scope>
    <source>
        <strain evidence="2 3">ATCC BAA-1496</strain>
    </source>
</reference>
<dbReference type="Pfam" id="PF01551">
    <property type="entry name" value="Peptidase_M23"/>
    <property type="match status" value="1"/>
</dbReference>
<accession>A0A2T0UGN4</accession>
<organism evidence="2 3">
    <name type="scientific">Knoellia remsis</name>
    <dbReference type="NCBI Taxonomy" id="407159"/>
    <lineage>
        <taxon>Bacteria</taxon>
        <taxon>Bacillati</taxon>
        <taxon>Actinomycetota</taxon>
        <taxon>Actinomycetes</taxon>
        <taxon>Micrococcales</taxon>
        <taxon>Intrasporangiaceae</taxon>
        <taxon>Knoellia</taxon>
    </lineage>
</organism>
<dbReference type="Gene3D" id="2.70.70.10">
    <property type="entry name" value="Glucose Permease (Domain IIA)"/>
    <property type="match status" value="1"/>
</dbReference>
<dbReference type="AlphaFoldDB" id="A0A2T0UGN4"/>
<dbReference type="EMBL" id="PVTI01000017">
    <property type="protein sequence ID" value="PRY57072.1"/>
    <property type="molecule type" value="Genomic_DNA"/>
</dbReference>
<dbReference type="PANTHER" id="PTHR21666:SF270">
    <property type="entry name" value="MUREIN HYDROLASE ACTIVATOR ENVC"/>
    <property type="match status" value="1"/>
</dbReference>
<gene>
    <name evidence="2" type="ORF">BCF74_11777</name>
</gene>
<proteinExistence type="predicted"/>
<dbReference type="PROSITE" id="PS51318">
    <property type="entry name" value="TAT"/>
    <property type="match status" value="1"/>
</dbReference>
<dbReference type="RefSeq" id="WP_106298023.1">
    <property type="nucleotide sequence ID" value="NZ_PVTI01000017.1"/>
</dbReference>
<sequence>MSDQQEATHAPSRRLILGGGASLAGLAVAGVAGAPAAQAASYVRPVKDPSRHPITAQWRQPGDWAAGYHTGVDIGCPVGTPVYATIHGDVRTGRADWGSAYGTMILINDNVDGSDWGYCHLSRRVVFDGARVATGQLIGYSGETGRVTGPHLHLERRPRYGKYGSDLNPNLWP</sequence>
<dbReference type="InterPro" id="IPR016047">
    <property type="entry name" value="M23ase_b-sheet_dom"/>
</dbReference>
<dbReference type="GO" id="GO:0004222">
    <property type="term" value="F:metalloendopeptidase activity"/>
    <property type="evidence" value="ECO:0007669"/>
    <property type="project" value="TreeGrafter"/>
</dbReference>
<dbReference type="Proteomes" id="UP000237822">
    <property type="component" value="Unassembled WGS sequence"/>
</dbReference>
<evidence type="ECO:0000313" key="2">
    <source>
        <dbReference type="EMBL" id="PRY57072.1"/>
    </source>
</evidence>
<dbReference type="InterPro" id="IPR011055">
    <property type="entry name" value="Dup_hybrid_motif"/>
</dbReference>
<dbReference type="InterPro" id="IPR006311">
    <property type="entry name" value="TAT_signal"/>
</dbReference>
<name>A0A2T0UGN4_9MICO</name>
<dbReference type="CDD" id="cd12797">
    <property type="entry name" value="M23_peptidase"/>
    <property type="match status" value="1"/>
</dbReference>
<evidence type="ECO:0000259" key="1">
    <source>
        <dbReference type="Pfam" id="PF01551"/>
    </source>
</evidence>
<dbReference type="InterPro" id="IPR050570">
    <property type="entry name" value="Cell_wall_metabolism_enzyme"/>
</dbReference>
<dbReference type="OrthoDB" id="1099523at2"/>
<dbReference type="SUPFAM" id="SSF51261">
    <property type="entry name" value="Duplicated hybrid motif"/>
    <property type="match status" value="1"/>
</dbReference>
<evidence type="ECO:0000313" key="3">
    <source>
        <dbReference type="Proteomes" id="UP000237822"/>
    </source>
</evidence>
<protein>
    <submittedName>
        <fullName evidence="2">Peptidase M23-like protein</fullName>
    </submittedName>
</protein>